<sequence>MFNDNHLIHHKYIYVHIDISDTPPGISLLKGNPRDIYIH</sequence>
<dbReference type="EMBL" id="CP000964">
    <property type="protein sequence ID" value="ACI09984.1"/>
    <property type="molecule type" value="Genomic_DNA"/>
</dbReference>
<protein>
    <submittedName>
        <fullName evidence="1">Uncharacterized protein</fullName>
    </submittedName>
</protein>
<accession>B5XW27</accession>
<name>B5XW27_KLEV3</name>
<reference evidence="1 2" key="1">
    <citation type="journal article" date="2008" name="PLoS Genet.">
        <title>Complete genome sequence of the N2-fixing broad host range endophyte Klebsiella pneumoniae 342 and virulence predictions verified in mice.</title>
        <authorList>
            <person name="Fouts D.E."/>
            <person name="Tyler H.L."/>
            <person name="DeBoy R.T."/>
            <person name="Daugherty S."/>
            <person name="Ren Q."/>
            <person name="Badger J.H."/>
            <person name="Durkin A.S."/>
            <person name="Huot H."/>
            <person name="Shrivastava S."/>
            <person name="Kothari S."/>
            <person name="Dodson R.J."/>
            <person name="Mohamoud Y."/>
            <person name="Khouri H."/>
            <person name="Roesch L.F."/>
            <person name="Krogfelt K.A."/>
            <person name="Struve C."/>
            <person name="Triplett E.W."/>
            <person name="Methe B.A."/>
        </authorList>
    </citation>
    <scope>NUCLEOTIDE SEQUENCE [LARGE SCALE GENOMIC DNA]</scope>
    <source>
        <strain evidence="1 2">342</strain>
    </source>
</reference>
<gene>
    <name evidence="1" type="ordered locus">KPK_2044</name>
</gene>
<evidence type="ECO:0000313" key="2">
    <source>
        <dbReference type="Proteomes" id="UP000001734"/>
    </source>
</evidence>
<organism evidence="1 2">
    <name type="scientific">Klebsiella variicola (strain 342)</name>
    <name type="common">Klebsiella pneumoniae</name>
    <dbReference type="NCBI Taxonomy" id="507522"/>
    <lineage>
        <taxon>Bacteria</taxon>
        <taxon>Pseudomonadati</taxon>
        <taxon>Pseudomonadota</taxon>
        <taxon>Gammaproteobacteria</taxon>
        <taxon>Enterobacterales</taxon>
        <taxon>Enterobacteriaceae</taxon>
        <taxon>Klebsiella/Raoultella group</taxon>
        <taxon>Klebsiella</taxon>
        <taxon>Klebsiella pneumoniae complex</taxon>
    </lineage>
</organism>
<dbReference type="Proteomes" id="UP000001734">
    <property type="component" value="Chromosome"/>
</dbReference>
<evidence type="ECO:0000313" key="1">
    <source>
        <dbReference type="EMBL" id="ACI09984.1"/>
    </source>
</evidence>
<dbReference type="AlphaFoldDB" id="B5XW27"/>
<proteinExistence type="predicted"/>
<dbReference type="HOGENOM" id="CLU_3311303_0_0_6"/>
<dbReference type="BioCyc" id="KPNE507522:GI0B-2039-MONOMER"/>
<dbReference type="KEGG" id="kpe:KPK_2044"/>